<evidence type="ECO:0000313" key="8">
    <source>
        <dbReference type="Proteomes" id="UP000002407"/>
    </source>
</evidence>
<dbReference type="GO" id="GO:0009982">
    <property type="term" value="F:pseudouridine synthase activity"/>
    <property type="evidence" value="ECO:0007669"/>
    <property type="project" value="InterPro"/>
</dbReference>
<gene>
    <name evidence="7" type="ordered locus">CHAB381_0704</name>
</gene>
<evidence type="ECO:0000256" key="2">
    <source>
        <dbReference type="ARBA" id="ARBA00010876"/>
    </source>
</evidence>
<sequence length="248" mass="28202">MEKAYKLLAKQENISNNEAKDLIDAGLVSAKGQILKVARAEMSENTKFSVQKVAKPAIVFENDDILVVNKPPFFVSEKLEKIFKFKLLNRLDKETSGIVLLYKNEEFKERAIKEFKNMRVKKTYIAIVQGIVSEEMEFDEPILTIKGKTGAFSRISPHGKSAITRIFPLMISGKKSLVKIEIDTGRTHQIRVHLSNAGFGIIGDEKYAKNSSKRMFLHAYELELLDLKFRAKIPNDFNVFGFEIGKEI</sequence>
<comment type="similarity">
    <text evidence="2">Belongs to the pseudouridine synthase RluA family.</text>
</comment>
<dbReference type="PANTHER" id="PTHR21600">
    <property type="entry name" value="MITOCHONDRIAL RNA PSEUDOURIDINE SYNTHASE"/>
    <property type="match status" value="1"/>
</dbReference>
<dbReference type="AlphaFoldDB" id="A7I194"/>
<dbReference type="Gene3D" id="3.30.2350.10">
    <property type="entry name" value="Pseudouridine synthase"/>
    <property type="match status" value="1"/>
</dbReference>
<dbReference type="RefSeq" id="WP_012108572.1">
    <property type="nucleotide sequence ID" value="NC_009714.1"/>
</dbReference>
<feature type="domain" description="Pseudouridine synthase RsuA/RluA-like" evidence="6">
    <location>
        <begin position="76"/>
        <end position="195"/>
    </location>
</feature>
<dbReference type="InterPro" id="IPR050188">
    <property type="entry name" value="RluA_PseudoU_synthase"/>
</dbReference>
<comment type="catalytic activity">
    <reaction evidence="1">
        <text>a uridine in RNA = a pseudouridine in RNA</text>
        <dbReference type="Rhea" id="RHEA:48348"/>
        <dbReference type="Rhea" id="RHEA-COMP:12068"/>
        <dbReference type="Rhea" id="RHEA-COMP:12069"/>
        <dbReference type="ChEBI" id="CHEBI:65314"/>
        <dbReference type="ChEBI" id="CHEBI:65315"/>
    </reaction>
</comment>
<dbReference type="eggNOG" id="COG0564">
    <property type="taxonomic scope" value="Bacteria"/>
</dbReference>
<evidence type="ECO:0000313" key="7">
    <source>
        <dbReference type="EMBL" id="ABS52089.1"/>
    </source>
</evidence>
<dbReference type="SUPFAM" id="SSF55120">
    <property type="entry name" value="Pseudouridine synthase"/>
    <property type="match status" value="1"/>
</dbReference>
<dbReference type="GO" id="GO:0140098">
    <property type="term" value="F:catalytic activity, acting on RNA"/>
    <property type="evidence" value="ECO:0007669"/>
    <property type="project" value="UniProtKB-ARBA"/>
</dbReference>
<dbReference type="OrthoDB" id="128480at2"/>
<evidence type="ECO:0000256" key="5">
    <source>
        <dbReference type="PROSITE-ProRule" id="PRU00182"/>
    </source>
</evidence>
<dbReference type="InterPro" id="IPR020103">
    <property type="entry name" value="PsdUridine_synth_cat_dom_sf"/>
</dbReference>
<name>A7I194_CAMHC</name>
<evidence type="ECO:0000256" key="1">
    <source>
        <dbReference type="ARBA" id="ARBA00000073"/>
    </source>
</evidence>
<organism evidence="7 8">
    <name type="scientific">Campylobacter hominis (strain ATCC BAA-381 / DSM 21671 / CCUG 45161 / LMG 19568 / NCTC 13146 / CH001A)</name>
    <dbReference type="NCBI Taxonomy" id="360107"/>
    <lineage>
        <taxon>Bacteria</taxon>
        <taxon>Pseudomonadati</taxon>
        <taxon>Campylobacterota</taxon>
        <taxon>Epsilonproteobacteria</taxon>
        <taxon>Campylobacterales</taxon>
        <taxon>Campylobacteraceae</taxon>
        <taxon>Campylobacter</taxon>
    </lineage>
</organism>
<dbReference type="PANTHER" id="PTHR21600:SF44">
    <property type="entry name" value="RIBOSOMAL LARGE SUBUNIT PSEUDOURIDINE SYNTHASE D"/>
    <property type="match status" value="1"/>
</dbReference>
<dbReference type="PROSITE" id="PS50889">
    <property type="entry name" value="S4"/>
    <property type="match status" value="1"/>
</dbReference>
<reference evidence="8" key="1">
    <citation type="submission" date="2007-07" db="EMBL/GenBank/DDBJ databases">
        <title>Complete genome sequence of Campylobacter hominis ATCC BAA-381, a commensal isolated from the human gastrointestinal tract.</title>
        <authorList>
            <person name="Fouts D.E."/>
            <person name="Mongodin E.F."/>
            <person name="Puiu D."/>
            <person name="Sebastian Y."/>
            <person name="Miller W.G."/>
            <person name="Mandrell R.E."/>
            <person name="Nelson K.E."/>
        </authorList>
    </citation>
    <scope>NUCLEOTIDE SEQUENCE [LARGE SCALE GENOMIC DNA]</scope>
    <source>
        <strain evidence="8">ATCC BAA-381 / LMG 19568 / NCTC 13146 / CH001A</strain>
    </source>
</reference>
<evidence type="ECO:0000256" key="4">
    <source>
        <dbReference type="ARBA" id="ARBA00033164"/>
    </source>
</evidence>
<dbReference type="KEGG" id="cha:CHAB381_0704"/>
<dbReference type="HOGENOM" id="CLU_016902_9_0_7"/>
<keyword evidence="8" id="KW-1185">Reference proteome</keyword>
<keyword evidence="5" id="KW-0694">RNA-binding</keyword>
<evidence type="ECO:0000259" key="6">
    <source>
        <dbReference type="Pfam" id="PF00849"/>
    </source>
</evidence>
<evidence type="ECO:0000256" key="3">
    <source>
        <dbReference type="ARBA" id="ARBA00031870"/>
    </source>
</evidence>
<dbReference type="STRING" id="360107.CHAB381_0704"/>
<dbReference type="GO" id="GO:0003723">
    <property type="term" value="F:RNA binding"/>
    <property type="evidence" value="ECO:0007669"/>
    <property type="project" value="UniProtKB-KW"/>
</dbReference>
<protein>
    <recommendedName>
        <fullName evidence="3">RNA pseudouridylate synthase</fullName>
    </recommendedName>
    <alternativeName>
        <fullName evidence="4">RNA-uridine isomerase</fullName>
    </alternativeName>
</protein>
<dbReference type="EMBL" id="CP000776">
    <property type="protein sequence ID" value="ABS52089.1"/>
    <property type="molecule type" value="Genomic_DNA"/>
</dbReference>
<dbReference type="Pfam" id="PF00849">
    <property type="entry name" value="PseudoU_synth_2"/>
    <property type="match status" value="1"/>
</dbReference>
<accession>A7I194</accession>
<dbReference type="Proteomes" id="UP000002407">
    <property type="component" value="Chromosome"/>
</dbReference>
<dbReference type="GO" id="GO:0000455">
    <property type="term" value="P:enzyme-directed rRNA pseudouridine synthesis"/>
    <property type="evidence" value="ECO:0007669"/>
    <property type="project" value="TreeGrafter"/>
</dbReference>
<proteinExistence type="inferred from homology"/>
<dbReference type="CDD" id="cd02869">
    <property type="entry name" value="PseudoU_synth_RluA_like"/>
    <property type="match status" value="1"/>
</dbReference>
<dbReference type="InterPro" id="IPR006145">
    <property type="entry name" value="PsdUridine_synth_RsuA/RluA"/>
</dbReference>